<gene>
    <name evidence="2" type="ORF">Shyd_49370</name>
</gene>
<proteinExistence type="predicted"/>
<comment type="caution">
    <text evidence="2">The sequence shown here is derived from an EMBL/GenBank/DDBJ whole genome shotgun (WGS) entry which is preliminary data.</text>
</comment>
<feature type="compositionally biased region" description="Basic and acidic residues" evidence="1">
    <location>
        <begin position="17"/>
        <end position="28"/>
    </location>
</feature>
<name>A0ABQ3PEZ3_9ACTN</name>
<evidence type="ECO:0000256" key="1">
    <source>
        <dbReference type="SAM" id="MobiDB-lite"/>
    </source>
</evidence>
<feature type="region of interest" description="Disordered" evidence="1">
    <location>
        <begin position="1"/>
        <end position="63"/>
    </location>
</feature>
<evidence type="ECO:0000313" key="2">
    <source>
        <dbReference type="EMBL" id="GHI23566.1"/>
    </source>
</evidence>
<feature type="region of interest" description="Disordered" evidence="1">
    <location>
        <begin position="77"/>
        <end position="97"/>
    </location>
</feature>
<dbReference type="EMBL" id="BNDW01000040">
    <property type="protein sequence ID" value="GHI23566.1"/>
    <property type="molecule type" value="Genomic_DNA"/>
</dbReference>
<protein>
    <submittedName>
        <fullName evidence="2">Uncharacterized protein</fullName>
    </submittedName>
</protein>
<reference evidence="2" key="1">
    <citation type="submission" date="2024-05" db="EMBL/GenBank/DDBJ databases">
        <title>Whole genome shotgun sequence of Streptomyces hydrogenans NBRC 13475.</title>
        <authorList>
            <person name="Komaki H."/>
            <person name="Tamura T."/>
        </authorList>
    </citation>
    <scope>NUCLEOTIDE SEQUENCE</scope>
    <source>
        <strain evidence="2">NBRC 13475</strain>
    </source>
</reference>
<organism evidence="2 3">
    <name type="scientific">Streptomyces hydrogenans</name>
    <dbReference type="NCBI Taxonomy" id="1873719"/>
    <lineage>
        <taxon>Bacteria</taxon>
        <taxon>Bacillati</taxon>
        <taxon>Actinomycetota</taxon>
        <taxon>Actinomycetes</taxon>
        <taxon>Kitasatosporales</taxon>
        <taxon>Streptomycetaceae</taxon>
        <taxon>Streptomyces</taxon>
    </lineage>
</organism>
<sequence>MSDPEEPVRSSMGEPPDGPREPAREAIHMEGTYMGDIDATDPIAKPENLHITGEGSETIGTKNLHITSEPADAIADKVLGDGGASTDNLHITSEPAK</sequence>
<evidence type="ECO:0000313" key="3">
    <source>
        <dbReference type="Proteomes" id="UP001052739"/>
    </source>
</evidence>
<accession>A0ABQ3PEZ3</accession>
<keyword evidence="3" id="KW-1185">Reference proteome</keyword>
<dbReference type="Proteomes" id="UP001052739">
    <property type="component" value="Unassembled WGS sequence"/>
</dbReference>